<dbReference type="Gene3D" id="1.20.58.60">
    <property type="match status" value="12"/>
</dbReference>
<dbReference type="Pfam" id="PF25803">
    <property type="entry name" value="Spectrin_SYNE1_2"/>
    <property type="match status" value="1"/>
</dbReference>
<evidence type="ECO:0000256" key="14">
    <source>
        <dbReference type="ARBA" id="ARBA00023242"/>
    </source>
</evidence>
<evidence type="ECO:0000256" key="1">
    <source>
        <dbReference type="ARBA" id="ARBA00004126"/>
    </source>
</evidence>
<feature type="domain" description="Calponin-homology (CH)" evidence="16">
    <location>
        <begin position="40"/>
        <end position="147"/>
    </location>
</feature>
<evidence type="ECO:0000256" key="3">
    <source>
        <dbReference type="ARBA" id="ARBA00004245"/>
    </source>
</evidence>
<dbReference type="FunFam" id="1.20.58.60:FF:000231">
    <property type="entry name" value="Spectrin repeat containing, nuclear envelope 1a"/>
    <property type="match status" value="1"/>
</dbReference>
<reference evidence="17" key="1">
    <citation type="journal article" date="2023" name="DNA Res.">
        <title>Chromosome-level genome assembly of Phrynocephalus forsythii using third-generation DNA sequencing and Hi-C analysis.</title>
        <authorList>
            <person name="Qi Y."/>
            <person name="Zhao W."/>
            <person name="Zhao Y."/>
            <person name="Niu C."/>
            <person name="Cao S."/>
            <person name="Zhang Y."/>
        </authorList>
    </citation>
    <scope>NUCLEOTIDE SEQUENCE</scope>
    <source>
        <tissue evidence="17">Muscle</tissue>
    </source>
</reference>
<dbReference type="GO" id="GO:0003779">
    <property type="term" value="F:actin binding"/>
    <property type="evidence" value="ECO:0007669"/>
    <property type="project" value="UniProtKB-KW"/>
</dbReference>
<feature type="non-terminal residue" evidence="17">
    <location>
        <position position="1"/>
    </location>
</feature>
<dbReference type="OrthoDB" id="18853at2759"/>
<keyword evidence="18" id="KW-1185">Reference proteome</keyword>
<evidence type="ECO:0000256" key="13">
    <source>
        <dbReference type="ARBA" id="ARBA00023212"/>
    </source>
</evidence>
<sequence length="3395" mass="392703">MLYVQKSFCYPSTMASSRLVARTPRDIAGVMQRLQDEQESVQKRTFTKWINTHLAKHIPPMVVNDLFEDIKDGIILIALLEVLSGQKLPCEQGRKLKRIHGVANIGTALKFLEGRRIKLVNINSTDIADGRPSIVLGLIWTIILYFQIEELTSNLPQLQSLSSSTSSVDSVVSSETASPPSKRKVVTKVHGTAKKALLKWVQYTAAKQAGIEIKDFGQSWRSGVAFHSVIHAIRPELVDLERVKMRSNRENLEEAFTIAESELGIPRLLDPEDVDVEKPDEKSVMTYVAQFLKHYPDPHNAASDAQDTDKEERLRDLKIWVEQFERDLTRAQMIEASLQEKYQSLKYYRTQYELKRKQIELAVQSQRKDGKLSLDQALVKQAWDRVTSRLFEWHLHLDKSLPAPLGTIGAWLYRAETFLREEIIIQQAHEETADMIHRKLEQHKDVLKNVDGYKRTFQEIHRAQSVNGVPVPSEQLDDMAERFNFVASTSELHLMKMEFLELKYRLLSLLVFAESKLKSWIIKYGRRESVELLLQNYITVIENNNFFEQYEVTYQILKKAAEMYAKVNGSPEEIESVTRFMNETTTQWRHLSVEVRSVKSMLEEVISNWDRYNNTVASLQAWLEDAEKMLNQPEHAKKDFFRHLPQWIQQHTAMNDAGNFLIETCDETISRDLKQQLLLLNGRWRELFMQVKQYARTDELDRLRKDYLDGVATLSAFIDEAKRKIHIPLEVSFLNVQMFIQEMEDVKQKVPVMESQYKMVARTAQHITKEAPQEEVNEMLATMSRIKGQLTKANESCPVVLYESQQLLPHLEELEKQITNFYESLQKINEILSVLNPETQPADIFKQQHQDLVAYEENCKKALSQIERNSQSIAKFVSSSKVLRHFSVSVLQKKIMDVQTAFQNMVKKTGDWKKNVEANNRLMKKFEASKTELDNVLQTANSCLKERGDPEELLRKHSDFFSQLDQRVLNAFLKACDELTDILPENEQHTLQEAVRKLHKQWKDLQSEAPYHLLHLKIEVEKSKFLASVEECQAELARQQDLMSKESSEKIIREHKLLFGDKGPLQLCEKRLHLIKDLCLKLPEWDPLKKAAESSQKDLSELKSRVASTYKKLLDHPDKWKDYKKRFSDLQIWTSSRETQLQNINHNVSDTAKYKHFKASIEEIRQEACKQGENLIWLKSRLASLAEISSEDEARKQGDELSELSNNFKRLLASLAEIEKTLGALGDCVQYTEEVKGHLEELITNTKETQAEAEKILDVESLLQAQQLLQYHQQRARQLHAKRQDIQQQMARGKQLQIESGVSPAVQVDLLELENTLENVQQAMDQRGDQLQITVNTWEQCERDKEMIMKYLSHASSALERILSFSSLESLSSELEKTKELSRQTVAMAIEAENLVKTSFAIQLGEKSKQVLQEKVKSIQEEVEKIEAAIEEDIKTMEIVKNKWNQFGKNFEALSIWITEKEKELDTLETSSSSLDEQINQIKVVVKEIDDKEKEIPHLEEDAQTFSQYLTSGESAHIKAKLTQIRRYWEELRDHAEHLERTITGKASIQQKFEENFTKLQEDLFKNEGRLAEIDTSCTSSAETYKVLQDLMDLYQVLEKMNQPLVSLSSGSRKITNKEKAAQDVLMLQKKYENTMKQVKDKQVSLETHLAQWQRLEKELSAFLTWLERCEASARPSEQHVSVDRVKLETELQQLQDLKVDITSHASLYASLLELSESLVKTSPNESVNTFKKDLEELDRRWKVLPQSVRKRISYLQSVIAEHKVYDELLLSFSDWIKQFLGKLHATSEINTCDQHLALCHKFLENDLRKKVIHAKEMCEITKETLKDFRSQKFQLHTFVAEMEDWLAKTEESLISHVHSLEPSGLNAIKKIQKELQQRQSNFDSTQETLNSLCRKYPSVELETLGGTVTSLMKKYEAVNQLSLKTQASVQESLEKHFQKTMQGFQNWYSCQKTAVKGLSIASGDSKATESKLHELQKVLGSVNEGRSKLGDVSQEGEQLYAYLPKSSVSDIQEQIAKAHQDFEGFLKQCLKDKHTLEECVAELRCFEDLYKNRSLWLQEMEDRIRGEGLGNRKQHIPEKKNEVQKMEAFLEEVLVARESFDQLNQKAQLLNEKGYSTGREVRLASQHFSAYQNLIKAVKEKLRTSQMALQEHQALEEALQSMWSWVKDVQEKLASAEGTIGSKDTLEKRLLQIQEILLMKGEGEIKLNMAIGKGEQAIKSSNEEGQKVIQNQLQTLKDLWSSIISTAVSCQSLLGSVINQWNDYLERKSQLDQWLDSVDHKVEQPLGSQNDLKEKFSHLDYFQAVVSEVEEHSKDMNQLMAKARDLHAKTEDGSFREDALEELKTQYSDIATVAKEKMRRVEDVVKDHLLYLDAVHEFTDWLHSAKEELHRWSDASGDSAAIQKKLAKINELIDSRQTGESRLNRVQALAPAVKKNTTAKGCKDIEAEMQALRSDWKQWEECIFQTQKDLQDLESQMALSEQEFTMQAAQLEEALQHFSTRLSSWSEKLTPLDSKHTDQEVVECWHREKEILDDIGKSEHMTDDIKSQLNDLCRFSKDLSTYSGKVSQLIKEYNSLCLQAAKGCQSKEQALQQRFRTAFRDFQQWLVNSKITTAKCFEVPQSVNEAAANVQKIQEFLTETESGQHKLNLVVSKGELLSSILPKENAKYIEAKVASVKEDWKKFISTLHQKEAALESLKLQMQDFEMNAEPLQDWLSETQKMVQDSSNRLHDLSAKRREQQKLQSVLEEIRCHEPQLNRLKEKAQQLWEEQAASKKFIHRVSQLSSQYLALSNVTKEKVSRMDRIVAEHQQFSHDLKELQDWMGDAIQMLESYCHPTADKNALDSRMAKLEGLLSVKQEKEIQMKMVLTRGESVLQNTSLEGAPVLEQQLRTLKDSWASLLSACIHCKSKLEGALSKWTSYQDDVRQFAGWMDKVEAIMNASERQCAELREKNSSLSRSKLLKEEVFSHNTLLETIETKGLDMTEHYVTQLELQDLQERYQCLKDRITDTVTKAEEMVHLHQEYQRNLKTFESWLEKEKEKLNCLSHLEGDAERHEATLRNIQELQIECAEGQTLLNAALRVREEVIPWGVPQLEDRILESVCQDWTAYQHKLSEVRTLLNTTLSRLRLMESKFMKVNEWLQTLEEKVKIRTGQQSDRATKEIQLQQMKKWHEEIAVYKDEVEEVSLLAQQILEETHTSSKMGRQATQLASRYQALILHVLEQIKFLEEEIRSMEESEVAFCAYKDWFGAALRKFRSVVAKSDVVDKAAMEKKMQNLEDLMSEMDIGHNLLKSAREKGERAVKFMERNEAEQLKRDISDCVKQLDEIGCSIRKEHITLEKCLHLTKEFLDKYKAQVQWLSEYQSILHATVDPKMELYEKKAQLSKYKSIQQTVLS</sequence>
<dbReference type="CDD" id="cd21243">
    <property type="entry name" value="CH_SYNE1_rpt2"/>
    <property type="match status" value="1"/>
</dbReference>
<evidence type="ECO:0000256" key="15">
    <source>
        <dbReference type="SAM" id="Coils"/>
    </source>
</evidence>
<dbReference type="InterPro" id="IPR002017">
    <property type="entry name" value="Spectrin_repeat"/>
</dbReference>
<keyword evidence="10 15" id="KW-0175">Coiled coil</keyword>
<keyword evidence="6" id="KW-0597">Phosphoprotein</keyword>
<evidence type="ECO:0000256" key="5">
    <source>
        <dbReference type="ARBA" id="ARBA00022490"/>
    </source>
</evidence>
<dbReference type="GO" id="GO:0030017">
    <property type="term" value="C:sarcomere"/>
    <property type="evidence" value="ECO:0007669"/>
    <property type="project" value="UniProtKB-SubCell"/>
</dbReference>
<accession>A0A9Q1B6U9</accession>
<dbReference type="InterPro" id="IPR018159">
    <property type="entry name" value="Spectrin/alpha-actinin"/>
</dbReference>
<dbReference type="PROSITE" id="PS00020">
    <property type="entry name" value="ACTININ_2"/>
    <property type="match status" value="1"/>
</dbReference>
<keyword evidence="8" id="KW-0677">Repeat</keyword>
<keyword evidence="13" id="KW-0206">Cytoskeleton</keyword>
<feature type="coiled-coil region" evidence="15">
    <location>
        <begin position="1269"/>
        <end position="1330"/>
    </location>
</feature>
<dbReference type="InterPro" id="IPR001715">
    <property type="entry name" value="CH_dom"/>
</dbReference>
<dbReference type="InterPro" id="IPR057057">
    <property type="entry name" value="Spectrin_SYNE1"/>
</dbReference>
<dbReference type="FunFam" id="1.20.58.60:FF:000139">
    <property type="entry name" value="nesprin-1 isoform X1"/>
    <property type="match status" value="1"/>
</dbReference>
<dbReference type="InterPro" id="IPR036872">
    <property type="entry name" value="CH_dom_sf"/>
</dbReference>
<evidence type="ECO:0000256" key="4">
    <source>
        <dbReference type="ARBA" id="ARBA00008619"/>
    </source>
</evidence>
<keyword evidence="9" id="KW-1133">Transmembrane helix</keyword>
<dbReference type="SMART" id="SM00033">
    <property type="entry name" value="CH"/>
    <property type="match status" value="2"/>
</dbReference>
<name>A0A9Q1B6U9_9SAUR</name>
<dbReference type="InterPro" id="IPR047291">
    <property type="entry name" value="CH_SYNE1_rpt2"/>
</dbReference>
<dbReference type="FunFam" id="1.20.58.60:FF:000181">
    <property type="entry name" value="Spectrin repeat containing, nuclear envelope 1a"/>
    <property type="match status" value="1"/>
</dbReference>
<dbReference type="CDD" id="cd21241">
    <property type="entry name" value="CH_SYNE1_rpt1"/>
    <property type="match status" value="1"/>
</dbReference>
<dbReference type="EMBL" id="JAPFRF010000002">
    <property type="protein sequence ID" value="KAJ7342117.1"/>
    <property type="molecule type" value="Genomic_DNA"/>
</dbReference>
<dbReference type="CDD" id="cd00176">
    <property type="entry name" value="SPEC"/>
    <property type="match status" value="3"/>
</dbReference>
<dbReference type="PROSITE" id="PS50021">
    <property type="entry name" value="CH"/>
    <property type="match status" value="2"/>
</dbReference>
<comment type="caution">
    <text evidence="17">The sequence shown here is derived from an EMBL/GenBank/DDBJ whole genome shotgun (WGS) entry which is preliminary data.</text>
</comment>
<comment type="subcellular location">
    <subcellularLocation>
        <location evidence="3">Cytoplasm</location>
        <location evidence="3">Cytoskeleton</location>
    </subcellularLocation>
    <subcellularLocation>
        <location evidence="2">Cytoplasm</location>
        <location evidence="2">Myofibril</location>
        <location evidence="2">Sarcomere</location>
    </subcellularLocation>
    <subcellularLocation>
        <location evidence="1">Nucleus membrane</location>
    </subcellularLocation>
</comment>
<keyword evidence="7" id="KW-0812">Transmembrane</keyword>
<evidence type="ECO:0000313" key="18">
    <source>
        <dbReference type="Proteomes" id="UP001142489"/>
    </source>
</evidence>
<dbReference type="Pfam" id="PF00307">
    <property type="entry name" value="CH"/>
    <property type="match status" value="2"/>
</dbReference>
<dbReference type="PANTHER" id="PTHR14514">
    <property type="entry name" value="PKA ANCHORING PROTEIN"/>
    <property type="match status" value="1"/>
</dbReference>
<dbReference type="SUPFAM" id="SSF46966">
    <property type="entry name" value="Spectrin repeat"/>
    <property type="match status" value="17"/>
</dbReference>
<evidence type="ECO:0000256" key="9">
    <source>
        <dbReference type="ARBA" id="ARBA00022989"/>
    </source>
</evidence>
<keyword evidence="5" id="KW-0963">Cytoplasm</keyword>
<dbReference type="Pfam" id="PF00435">
    <property type="entry name" value="Spectrin"/>
    <property type="match status" value="5"/>
</dbReference>
<dbReference type="InterPro" id="IPR047290">
    <property type="entry name" value="CH_SYNE1_rpt1"/>
</dbReference>
<gene>
    <name evidence="17" type="ORF">JRQ81_009049</name>
</gene>
<feature type="coiled-coil region" evidence="15">
    <location>
        <begin position="1402"/>
        <end position="1502"/>
    </location>
</feature>
<dbReference type="SUPFAM" id="SSF47576">
    <property type="entry name" value="Calponin-homology domain, CH-domain"/>
    <property type="match status" value="1"/>
</dbReference>
<keyword evidence="12" id="KW-0009">Actin-binding</keyword>
<evidence type="ECO:0000259" key="16">
    <source>
        <dbReference type="PROSITE" id="PS50021"/>
    </source>
</evidence>
<dbReference type="GO" id="GO:0031965">
    <property type="term" value="C:nuclear membrane"/>
    <property type="evidence" value="ECO:0007669"/>
    <property type="project" value="UniProtKB-SubCell"/>
</dbReference>
<evidence type="ECO:0000256" key="12">
    <source>
        <dbReference type="ARBA" id="ARBA00023203"/>
    </source>
</evidence>
<dbReference type="PANTHER" id="PTHR14514:SF3">
    <property type="entry name" value="NESPRIN-1"/>
    <property type="match status" value="1"/>
</dbReference>
<feature type="coiled-coil region" evidence="15">
    <location>
        <begin position="2932"/>
        <end position="2959"/>
    </location>
</feature>
<dbReference type="FunFam" id="1.10.418.10:FF:000037">
    <property type="entry name" value="nesprin-1 isoform X1"/>
    <property type="match status" value="1"/>
</dbReference>
<dbReference type="Pfam" id="PF25034">
    <property type="entry name" value="Spectrin_SYNE1"/>
    <property type="match status" value="1"/>
</dbReference>
<evidence type="ECO:0000256" key="11">
    <source>
        <dbReference type="ARBA" id="ARBA00023136"/>
    </source>
</evidence>
<comment type="similarity">
    <text evidence="4">Belongs to the nesprin family.</text>
</comment>
<feature type="domain" description="Calponin-homology (CH)" evidence="16">
    <location>
        <begin position="191"/>
        <end position="296"/>
    </location>
</feature>
<evidence type="ECO:0000256" key="6">
    <source>
        <dbReference type="ARBA" id="ARBA00022553"/>
    </source>
</evidence>
<dbReference type="PROSITE" id="PS00019">
    <property type="entry name" value="ACTININ_1"/>
    <property type="match status" value="1"/>
</dbReference>
<dbReference type="Gene3D" id="1.10.418.10">
    <property type="entry name" value="Calponin-like domain"/>
    <property type="match status" value="2"/>
</dbReference>
<protein>
    <recommendedName>
        <fullName evidence="16">Calponin-homology (CH) domain-containing protein</fullName>
    </recommendedName>
</protein>
<evidence type="ECO:0000256" key="8">
    <source>
        <dbReference type="ARBA" id="ARBA00022737"/>
    </source>
</evidence>
<organism evidence="17 18">
    <name type="scientific">Phrynocephalus forsythii</name>
    <dbReference type="NCBI Taxonomy" id="171643"/>
    <lineage>
        <taxon>Eukaryota</taxon>
        <taxon>Metazoa</taxon>
        <taxon>Chordata</taxon>
        <taxon>Craniata</taxon>
        <taxon>Vertebrata</taxon>
        <taxon>Euteleostomi</taxon>
        <taxon>Lepidosauria</taxon>
        <taxon>Squamata</taxon>
        <taxon>Bifurcata</taxon>
        <taxon>Unidentata</taxon>
        <taxon>Episquamata</taxon>
        <taxon>Toxicofera</taxon>
        <taxon>Iguania</taxon>
        <taxon>Acrodonta</taxon>
        <taxon>Agamidae</taxon>
        <taxon>Agaminae</taxon>
        <taxon>Phrynocephalus</taxon>
    </lineage>
</organism>
<evidence type="ECO:0000313" key="17">
    <source>
        <dbReference type="EMBL" id="KAJ7342117.1"/>
    </source>
</evidence>
<keyword evidence="11" id="KW-0472">Membrane</keyword>
<evidence type="ECO:0000256" key="2">
    <source>
        <dbReference type="ARBA" id="ARBA00004204"/>
    </source>
</evidence>
<dbReference type="InterPro" id="IPR057932">
    <property type="entry name" value="Spectrin_SYNE1_3"/>
</dbReference>
<proteinExistence type="inferred from homology"/>
<dbReference type="Proteomes" id="UP001142489">
    <property type="component" value="Unassembled WGS sequence"/>
</dbReference>
<dbReference type="InterPro" id="IPR001589">
    <property type="entry name" value="Actinin_actin-bd_CS"/>
</dbReference>
<evidence type="ECO:0000256" key="7">
    <source>
        <dbReference type="ARBA" id="ARBA00022692"/>
    </source>
</evidence>
<dbReference type="FunFam" id="1.10.418.10:FF:000033">
    <property type="entry name" value="nesprin-1 isoform X1"/>
    <property type="match status" value="1"/>
</dbReference>
<dbReference type="SMART" id="SM00150">
    <property type="entry name" value="SPEC"/>
    <property type="match status" value="12"/>
</dbReference>
<evidence type="ECO:0000256" key="10">
    <source>
        <dbReference type="ARBA" id="ARBA00023054"/>
    </source>
</evidence>
<dbReference type="GO" id="GO:0005856">
    <property type="term" value="C:cytoskeleton"/>
    <property type="evidence" value="ECO:0007669"/>
    <property type="project" value="UniProtKB-SubCell"/>
</dbReference>
<keyword evidence="14" id="KW-0539">Nucleus</keyword>